<sequence length="239" mass="25248">MDALTIAGIAMQNDMQRMDSISQNLANVMTPGYKRSIPVSRAFADLMGGAASGAAALHDTTAAQVLDTSAGTLRATSNPMDIAIEGNGYFEVATEQGTAYSRQGTLQVDPRGRLCNGDGRALIGLGGEIVIAPGPFSVEADGKVKQNGQTVGQLKVVQFSNPQGLLPMGNGLLAQGDATVSDHNVAARVRTGFLENSNVSSPQEMIRLTETLRHFETMIKVAQGYEDVFQKTVSKLGEF</sequence>
<evidence type="ECO:0000259" key="6">
    <source>
        <dbReference type="Pfam" id="PF22692"/>
    </source>
</evidence>
<dbReference type="Pfam" id="PF22692">
    <property type="entry name" value="LlgE_F_G_D1"/>
    <property type="match status" value="1"/>
</dbReference>
<evidence type="ECO:0000256" key="4">
    <source>
        <dbReference type="RuleBase" id="RU362116"/>
    </source>
</evidence>
<dbReference type="Proteomes" id="UP000662888">
    <property type="component" value="Chromosome"/>
</dbReference>
<dbReference type="Pfam" id="PF06429">
    <property type="entry name" value="Flg_bbr_C"/>
    <property type="match status" value="1"/>
</dbReference>
<comment type="subcellular location">
    <subcellularLocation>
        <location evidence="1 4">Bacterial flagellum basal body</location>
    </subcellularLocation>
</comment>
<keyword evidence="7" id="KW-0966">Cell projection</keyword>
<keyword evidence="7" id="KW-0969">Cilium</keyword>
<feature type="domain" description="Flagellar basal-body/hook protein C-terminal" evidence="5">
    <location>
        <begin position="191"/>
        <end position="233"/>
    </location>
</feature>
<keyword evidence="8" id="KW-1185">Reference proteome</keyword>
<feature type="domain" description="Flagellar hook protein FlgE/F/G-like D1" evidence="6">
    <location>
        <begin position="83"/>
        <end position="144"/>
    </location>
</feature>
<evidence type="ECO:0000256" key="2">
    <source>
        <dbReference type="ARBA" id="ARBA00009677"/>
    </source>
</evidence>
<dbReference type="RefSeq" id="WP_206088160.1">
    <property type="nucleotide sequence ID" value="NZ_CP065053.1"/>
</dbReference>
<dbReference type="InterPro" id="IPR010930">
    <property type="entry name" value="Flg_bb/hook_C_dom"/>
</dbReference>
<name>A0AA49A6R5_9BURK</name>
<keyword evidence="3 4" id="KW-0975">Bacterial flagellum</keyword>
<protein>
    <submittedName>
        <fullName evidence="7">Flagellar hook basal-body protein</fullName>
    </submittedName>
</protein>
<evidence type="ECO:0000256" key="1">
    <source>
        <dbReference type="ARBA" id="ARBA00004117"/>
    </source>
</evidence>
<evidence type="ECO:0000313" key="7">
    <source>
        <dbReference type="EMBL" id="QPI48544.1"/>
    </source>
</evidence>
<keyword evidence="7" id="KW-0282">Flagellum</keyword>
<dbReference type="PANTHER" id="PTHR30435:SF19">
    <property type="entry name" value="FLAGELLAR BASAL-BODY ROD PROTEIN FLGG"/>
    <property type="match status" value="1"/>
</dbReference>
<comment type="similarity">
    <text evidence="2 4">Belongs to the flagella basal body rod proteins family.</text>
</comment>
<organism evidence="7 8">
    <name type="scientific">Massilia antarctica</name>
    <dbReference type="NCBI Taxonomy" id="2765360"/>
    <lineage>
        <taxon>Bacteria</taxon>
        <taxon>Pseudomonadati</taxon>
        <taxon>Pseudomonadota</taxon>
        <taxon>Betaproteobacteria</taxon>
        <taxon>Burkholderiales</taxon>
        <taxon>Oxalobacteraceae</taxon>
        <taxon>Telluria group</taxon>
        <taxon>Massilia</taxon>
    </lineage>
</organism>
<dbReference type="EMBL" id="CP065053">
    <property type="protein sequence ID" value="QPI48544.1"/>
    <property type="molecule type" value="Genomic_DNA"/>
</dbReference>
<dbReference type="InterPro" id="IPR020013">
    <property type="entry name" value="Flagellar_FlgE/F/G"/>
</dbReference>
<dbReference type="InterPro" id="IPR053967">
    <property type="entry name" value="LlgE_F_G-like_D1"/>
</dbReference>
<gene>
    <name evidence="7" type="ORF">IV454_23885</name>
</gene>
<reference evidence="7 8" key="1">
    <citation type="submission" date="2020-11" db="EMBL/GenBank/DDBJ databases">
        <authorList>
            <person name="Sun Q."/>
        </authorList>
    </citation>
    <scope>NUCLEOTIDE SEQUENCE [LARGE SCALE GENOMIC DNA]</scope>
    <source>
        <strain evidence="7 8">P8398</strain>
    </source>
</reference>
<dbReference type="PANTHER" id="PTHR30435">
    <property type="entry name" value="FLAGELLAR PROTEIN"/>
    <property type="match status" value="1"/>
</dbReference>
<dbReference type="SUPFAM" id="SSF117143">
    <property type="entry name" value="Flagellar hook protein flgE"/>
    <property type="match status" value="1"/>
</dbReference>
<accession>A0AA49A6R5</accession>
<evidence type="ECO:0000259" key="5">
    <source>
        <dbReference type="Pfam" id="PF06429"/>
    </source>
</evidence>
<evidence type="ECO:0000313" key="8">
    <source>
        <dbReference type="Proteomes" id="UP000662888"/>
    </source>
</evidence>
<evidence type="ECO:0000256" key="3">
    <source>
        <dbReference type="ARBA" id="ARBA00023143"/>
    </source>
</evidence>
<proteinExistence type="inferred from homology"/>
<dbReference type="NCBIfam" id="TIGR03506">
    <property type="entry name" value="FlgEFG_subfam"/>
    <property type="match status" value="1"/>
</dbReference>
<dbReference type="InterPro" id="IPR037925">
    <property type="entry name" value="FlgE/F/G-like"/>
</dbReference>